<feature type="transmembrane region" description="Helical" evidence="3">
    <location>
        <begin position="6"/>
        <end position="25"/>
    </location>
</feature>
<proteinExistence type="inferred from homology"/>
<dbReference type="InterPro" id="IPR036291">
    <property type="entry name" value="NAD(P)-bd_dom_sf"/>
</dbReference>
<reference evidence="5 6" key="1">
    <citation type="submission" date="2015-06" db="EMBL/GenBank/DDBJ databases">
        <title>Talaromyces atroroseus IBT 11181 draft genome.</title>
        <authorList>
            <person name="Rasmussen K.B."/>
            <person name="Rasmussen S."/>
            <person name="Petersen B."/>
            <person name="Sicheritz-Ponten T."/>
            <person name="Mortensen U.H."/>
            <person name="Thrane U."/>
        </authorList>
    </citation>
    <scope>NUCLEOTIDE SEQUENCE [LARGE SCALE GENOMIC DNA]</scope>
    <source>
        <strain evidence="5 6">IBT 11181</strain>
    </source>
</reference>
<dbReference type="GeneID" id="31006684"/>
<accession>A0A225ARZ5</accession>
<name>A0A225ARZ5_TALAT</name>
<keyword evidence="3" id="KW-1133">Transmembrane helix</keyword>
<evidence type="ECO:0000256" key="1">
    <source>
        <dbReference type="ARBA" id="ARBA00023002"/>
    </source>
</evidence>
<dbReference type="OrthoDB" id="2735536at2759"/>
<dbReference type="PANTHER" id="PTHR10366:SF564">
    <property type="entry name" value="STEROL-4-ALPHA-CARBOXYLATE 3-DEHYDROGENASE, DECARBOXYLATING"/>
    <property type="match status" value="1"/>
</dbReference>
<protein>
    <recommendedName>
        <fullName evidence="4">NAD-dependent epimerase/dehydratase domain-containing protein</fullName>
    </recommendedName>
</protein>
<evidence type="ECO:0000256" key="2">
    <source>
        <dbReference type="ARBA" id="ARBA00023445"/>
    </source>
</evidence>
<dbReference type="SUPFAM" id="SSF51735">
    <property type="entry name" value="NAD(P)-binding Rossmann-fold domains"/>
    <property type="match status" value="1"/>
</dbReference>
<dbReference type="PANTHER" id="PTHR10366">
    <property type="entry name" value="NAD DEPENDENT EPIMERASE/DEHYDRATASE"/>
    <property type="match status" value="1"/>
</dbReference>
<evidence type="ECO:0000313" key="6">
    <source>
        <dbReference type="Proteomes" id="UP000214365"/>
    </source>
</evidence>
<evidence type="ECO:0000259" key="4">
    <source>
        <dbReference type="Pfam" id="PF01370"/>
    </source>
</evidence>
<dbReference type="RefSeq" id="XP_020117857.1">
    <property type="nucleotide sequence ID" value="XM_020262248.1"/>
</dbReference>
<sequence>MSERSLVLVTGGTGFLAVWVIVSLFRQGYRVRTTVRSLKRAENIAKKLSEAGINEDQVSSLEVVQADLVQDDGWADAMKDVKYVQHIASPFPDGPPKDEDELLIPALEGTLRVLRFSRDAGSVVRVVVTSSAAAVIYGRSPKIPESDPFTEVDWTDVNSKDTTHYPKSKTLAERAAWDFIEKEGGELELAVVNPVVVLGPTLGPDVGTSLHTVSELLEGNAPGLPRLSMGIVDVRDCATLHVLVMTHPDAKGERFLCIGEGSVMMEDIAKILKKNLGPKARKVPSIVLPDFLMRAVAIFLPIARLILPDLGHQHTISNAKATETLGWKWQYTSEQAIMASAESLFRFDVVKAG</sequence>
<keyword evidence="1" id="KW-0560">Oxidoreductase</keyword>
<dbReference type="Gene3D" id="3.40.50.720">
    <property type="entry name" value="NAD(P)-binding Rossmann-like Domain"/>
    <property type="match status" value="1"/>
</dbReference>
<keyword evidence="3" id="KW-0812">Transmembrane</keyword>
<evidence type="ECO:0000313" key="5">
    <source>
        <dbReference type="EMBL" id="OKL57736.1"/>
    </source>
</evidence>
<dbReference type="InterPro" id="IPR050425">
    <property type="entry name" value="NAD(P)_dehydrat-like"/>
</dbReference>
<dbReference type="GO" id="GO:0016616">
    <property type="term" value="F:oxidoreductase activity, acting on the CH-OH group of donors, NAD or NADP as acceptor"/>
    <property type="evidence" value="ECO:0007669"/>
    <property type="project" value="TreeGrafter"/>
</dbReference>
<comment type="caution">
    <text evidence="5">The sequence shown here is derived from an EMBL/GenBank/DDBJ whole genome shotgun (WGS) entry which is preliminary data.</text>
</comment>
<feature type="domain" description="NAD-dependent epimerase/dehydratase" evidence="4">
    <location>
        <begin position="7"/>
        <end position="253"/>
    </location>
</feature>
<dbReference type="InterPro" id="IPR001509">
    <property type="entry name" value="Epimerase_deHydtase"/>
</dbReference>
<gene>
    <name evidence="5" type="ORF">UA08_06928</name>
</gene>
<dbReference type="AlphaFoldDB" id="A0A225ARZ5"/>
<organism evidence="5 6">
    <name type="scientific">Talaromyces atroroseus</name>
    <dbReference type="NCBI Taxonomy" id="1441469"/>
    <lineage>
        <taxon>Eukaryota</taxon>
        <taxon>Fungi</taxon>
        <taxon>Dikarya</taxon>
        <taxon>Ascomycota</taxon>
        <taxon>Pezizomycotina</taxon>
        <taxon>Eurotiomycetes</taxon>
        <taxon>Eurotiomycetidae</taxon>
        <taxon>Eurotiales</taxon>
        <taxon>Trichocomaceae</taxon>
        <taxon>Talaromyces</taxon>
        <taxon>Talaromyces sect. Trachyspermi</taxon>
    </lineage>
</organism>
<dbReference type="Pfam" id="PF01370">
    <property type="entry name" value="Epimerase"/>
    <property type="match status" value="1"/>
</dbReference>
<dbReference type="Proteomes" id="UP000214365">
    <property type="component" value="Unassembled WGS sequence"/>
</dbReference>
<keyword evidence="6" id="KW-1185">Reference proteome</keyword>
<dbReference type="EMBL" id="LFMY01000011">
    <property type="protein sequence ID" value="OKL57736.1"/>
    <property type="molecule type" value="Genomic_DNA"/>
</dbReference>
<evidence type="ECO:0000256" key="3">
    <source>
        <dbReference type="SAM" id="Phobius"/>
    </source>
</evidence>
<dbReference type="STRING" id="1441469.A0A225ARZ5"/>
<keyword evidence="3" id="KW-0472">Membrane</keyword>
<dbReference type="FunFam" id="3.40.50.720:FF:000336">
    <property type="entry name" value="Aldehyde reductase"/>
    <property type="match status" value="1"/>
</dbReference>
<comment type="similarity">
    <text evidence="2">Belongs to the NAD(P)-dependent epimerase/dehydratase family. Dihydroflavonol-4-reductase subfamily.</text>
</comment>